<reference evidence="1" key="1">
    <citation type="submission" date="2022-04" db="EMBL/GenBank/DDBJ databases">
        <title>Genome of the entomopathogenic fungus Entomophthora muscae.</title>
        <authorList>
            <person name="Elya C."/>
            <person name="Lovett B.R."/>
            <person name="Lee E."/>
            <person name="Macias A.M."/>
            <person name="Hajek A.E."/>
            <person name="De Bivort B.L."/>
            <person name="Kasson M.T."/>
            <person name="De Fine Licht H.H."/>
            <person name="Stajich J.E."/>
        </authorList>
    </citation>
    <scope>NUCLEOTIDE SEQUENCE</scope>
    <source>
        <strain evidence="1">Berkeley</strain>
    </source>
</reference>
<comment type="caution">
    <text evidence="1">The sequence shown here is derived from an EMBL/GenBank/DDBJ whole genome shotgun (WGS) entry which is preliminary data.</text>
</comment>
<evidence type="ECO:0000313" key="2">
    <source>
        <dbReference type="Proteomes" id="UP001165960"/>
    </source>
</evidence>
<protein>
    <submittedName>
        <fullName evidence="1">Uncharacterized protein</fullName>
    </submittedName>
</protein>
<sequence>MGFDRYTAKYKMNLRQTDNFLEDLTILKEFSESLTENSPELLKQMSDSKLRMLTYNVNGTRPSRAKEMIQYLIKDGADIIGLQERLLGGRLIKAEIRYDEQFTFTASCVYAPCSPEENYEYWKKVRRMKLEGLFIFFGDVNTVIIPLYDVFGGSKAPQNSTELYKAALAKHDLQDALVTSLNSCKNMTRIIKNQASRAKRVYAWTCLKSVESFYAFFPA</sequence>
<evidence type="ECO:0000313" key="1">
    <source>
        <dbReference type="EMBL" id="KAJ9065328.1"/>
    </source>
</evidence>
<name>A0ACC2SSK2_9FUNG</name>
<organism evidence="1 2">
    <name type="scientific">Entomophthora muscae</name>
    <dbReference type="NCBI Taxonomy" id="34485"/>
    <lineage>
        <taxon>Eukaryota</taxon>
        <taxon>Fungi</taxon>
        <taxon>Fungi incertae sedis</taxon>
        <taxon>Zoopagomycota</taxon>
        <taxon>Entomophthoromycotina</taxon>
        <taxon>Entomophthoromycetes</taxon>
        <taxon>Entomophthorales</taxon>
        <taxon>Entomophthoraceae</taxon>
        <taxon>Entomophthora</taxon>
    </lineage>
</organism>
<dbReference type="Proteomes" id="UP001165960">
    <property type="component" value="Unassembled WGS sequence"/>
</dbReference>
<keyword evidence="2" id="KW-1185">Reference proteome</keyword>
<accession>A0ACC2SSK2</accession>
<dbReference type="EMBL" id="QTSX02004359">
    <property type="protein sequence ID" value="KAJ9065328.1"/>
    <property type="molecule type" value="Genomic_DNA"/>
</dbReference>
<proteinExistence type="predicted"/>
<gene>
    <name evidence="1" type="ORF">DSO57_1020820</name>
</gene>